<accession>A0ABS2JME3</accession>
<feature type="chain" id="PRO_5045598729" evidence="4">
    <location>
        <begin position="23"/>
        <end position="183"/>
    </location>
</feature>
<dbReference type="InterPro" id="IPR013740">
    <property type="entry name" value="Redoxin"/>
</dbReference>
<sequence>MRRSIRMALAVLALGLAGLCQARPGPGDVPPDYLGHARDGHEVRVSDLHGKVVIVSFWASWCGYCRKELPVLAALQKLKGTADLQVIGVNHDDDYDKYKDLSRRWKNLEVILTYDAADNRIGKPYKIDGLPFMVMIGRDGRIAHVHTGYGEDSLDTIMTEVDDLLAQPAPASTDTANASPASS</sequence>
<dbReference type="SUPFAM" id="SSF52833">
    <property type="entry name" value="Thioredoxin-like"/>
    <property type="match status" value="1"/>
</dbReference>
<keyword evidence="2" id="KW-0201">Cytochrome c-type biogenesis</keyword>
<comment type="caution">
    <text evidence="6">The sequence shown here is derived from an EMBL/GenBank/DDBJ whole genome shotgun (WGS) entry which is preliminary data.</text>
</comment>
<comment type="subcellular location">
    <subcellularLocation>
        <location evidence="1">Cell envelope</location>
    </subcellularLocation>
</comment>
<proteinExistence type="predicted"/>
<dbReference type="InterPro" id="IPR050553">
    <property type="entry name" value="Thioredoxin_ResA/DsbE_sf"/>
</dbReference>
<dbReference type="PROSITE" id="PS00194">
    <property type="entry name" value="THIOREDOXIN_1"/>
    <property type="match status" value="1"/>
</dbReference>
<evidence type="ECO:0000313" key="7">
    <source>
        <dbReference type="Proteomes" id="UP001430065"/>
    </source>
</evidence>
<gene>
    <name evidence="6" type="ORF">ISP20_00265</name>
</gene>
<dbReference type="PROSITE" id="PS51352">
    <property type="entry name" value="THIOREDOXIN_2"/>
    <property type="match status" value="1"/>
</dbReference>
<keyword evidence="7" id="KW-1185">Reference proteome</keyword>
<evidence type="ECO:0000256" key="1">
    <source>
        <dbReference type="ARBA" id="ARBA00004196"/>
    </source>
</evidence>
<dbReference type="PANTHER" id="PTHR42852:SF13">
    <property type="entry name" value="PROTEIN DIPZ"/>
    <property type="match status" value="1"/>
</dbReference>
<evidence type="ECO:0000256" key="4">
    <source>
        <dbReference type="SAM" id="SignalP"/>
    </source>
</evidence>
<keyword evidence="4" id="KW-0732">Signal</keyword>
<dbReference type="PANTHER" id="PTHR42852">
    <property type="entry name" value="THIOL:DISULFIDE INTERCHANGE PROTEIN DSBE"/>
    <property type="match status" value="1"/>
</dbReference>
<dbReference type="Proteomes" id="UP001430065">
    <property type="component" value="Unassembled WGS sequence"/>
</dbReference>
<evidence type="ECO:0000256" key="3">
    <source>
        <dbReference type="ARBA" id="ARBA00023284"/>
    </source>
</evidence>
<dbReference type="CDD" id="cd02966">
    <property type="entry name" value="TlpA_like_family"/>
    <property type="match status" value="1"/>
</dbReference>
<evidence type="ECO:0000256" key="2">
    <source>
        <dbReference type="ARBA" id="ARBA00022748"/>
    </source>
</evidence>
<dbReference type="EMBL" id="JADIKC010000001">
    <property type="protein sequence ID" value="MBM7119578.1"/>
    <property type="molecule type" value="Genomic_DNA"/>
</dbReference>
<organism evidence="6 7">
    <name type="scientific">Dyella kyungheensis</name>
    <dbReference type="NCBI Taxonomy" id="1242174"/>
    <lineage>
        <taxon>Bacteria</taxon>
        <taxon>Pseudomonadati</taxon>
        <taxon>Pseudomonadota</taxon>
        <taxon>Gammaproteobacteria</taxon>
        <taxon>Lysobacterales</taxon>
        <taxon>Rhodanobacteraceae</taxon>
        <taxon>Dyella</taxon>
    </lineage>
</organism>
<reference evidence="6 7" key="1">
    <citation type="submission" date="2020-10" db="EMBL/GenBank/DDBJ databases">
        <title>Phylogeny of dyella-like bacteria.</title>
        <authorList>
            <person name="Fu J."/>
        </authorList>
    </citation>
    <scope>NUCLEOTIDE SEQUENCE [LARGE SCALE GENOMIC DNA]</scope>
    <source>
        <strain evidence="6 7">THG-B117</strain>
    </source>
</reference>
<feature type="domain" description="Thioredoxin" evidence="5">
    <location>
        <begin position="24"/>
        <end position="166"/>
    </location>
</feature>
<dbReference type="InterPro" id="IPR036249">
    <property type="entry name" value="Thioredoxin-like_sf"/>
</dbReference>
<name>A0ABS2JME3_9GAMM</name>
<evidence type="ECO:0000313" key="6">
    <source>
        <dbReference type="EMBL" id="MBM7119578.1"/>
    </source>
</evidence>
<dbReference type="Gene3D" id="3.40.30.10">
    <property type="entry name" value="Glutaredoxin"/>
    <property type="match status" value="1"/>
</dbReference>
<dbReference type="InterPro" id="IPR013766">
    <property type="entry name" value="Thioredoxin_domain"/>
</dbReference>
<dbReference type="RefSeq" id="WP_204634068.1">
    <property type="nucleotide sequence ID" value="NZ_JADIKC010000001.1"/>
</dbReference>
<protein>
    <submittedName>
        <fullName evidence="6">TlpA family protein disulfide reductase</fullName>
    </submittedName>
</protein>
<dbReference type="Pfam" id="PF08534">
    <property type="entry name" value="Redoxin"/>
    <property type="match status" value="1"/>
</dbReference>
<evidence type="ECO:0000259" key="5">
    <source>
        <dbReference type="PROSITE" id="PS51352"/>
    </source>
</evidence>
<dbReference type="InterPro" id="IPR017937">
    <property type="entry name" value="Thioredoxin_CS"/>
</dbReference>
<keyword evidence="3" id="KW-0676">Redox-active center</keyword>
<feature type="signal peptide" evidence="4">
    <location>
        <begin position="1"/>
        <end position="22"/>
    </location>
</feature>